<evidence type="ECO:0000313" key="3">
    <source>
        <dbReference type="Proteomes" id="UP000198582"/>
    </source>
</evidence>
<dbReference type="PANTHER" id="PTHR42951:SF4">
    <property type="entry name" value="ACYL-COENZYME A THIOESTERASE MBLAC2"/>
    <property type="match status" value="1"/>
</dbReference>
<dbReference type="STRING" id="394193.SAMN04489732_110229"/>
<dbReference type="Proteomes" id="UP000198582">
    <property type="component" value="Unassembled WGS sequence"/>
</dbReference>
<dbReference type="InterPro" id="IPR050855">
    <property type="entry name" value="NDM-1-like"/>
</dbReference>
<dbReference type="RefSeq" id="WP_091619653.1">
    <property type="nucleotide sequence ID" value="NZ_FOEF01000010.1"/>
</dbReference>
<dbReference type="CDD" id="cd16282">
    <property type="entry name" value="metallo-hydrolase-like_MBL-fold"/>
    <property type="match status" value="1"/>
</dbReference>
<protein>
    <submittedName>
        <fullName evidence="2">Glyoxylase, beta-lactamase superfamily II</fullName>
    </submittedName>
</protein>
<name>A0A1H8Y1X6_9PSEU</name>
<organism evidence="2 3">
    <name type="scientific">Amycolatopsis saalfeldensis</name>
    <dbReference type="NCBI Taxonomy" id="394193"/>
    <lineage>
        <taxon>Bacteria</taxon>
        <taxon>Bacillati</taxon>
        <taxon>Actinomycetota</taxon>
        <taxon>Actinomycetes</taxon>
        <taxon>Pseudonocardiales</taxon>
        <taxon>Pseudonocardiaceae</taxon>
        <taxon>Amycolatopsis</taxon>
    </lineage>
</organism>
<dbReference type="InterPro" id="IPR036866">
    <property type="entry name" value="RibonucZ/Hydroxyglut_hydro"/>
</dbReference>
<gene>
    <name evidence="2" type="ORF">SAMN04489732_110229</name>
</gene>
<keyword evidence="3" id="KW-1185">Reference proteome</keyword>
<dbReference type="Gene3D" id="3.60.15.10">
    <property type="entry name" value="Ribonuclease Z/Hydroxyacylglutathione hydrolase-like"/>
    <property type="match status" value="1"/>
</dbReference>
<accession>A0A1H8Y1X6</accession>
<dbReference type="SUPFAM" id="SSF56281">
    <property type="entry name" value="Metallo-hydrolase/oxidoreductase"/>
    <property type="match status" value="1"/>
</dbReference>
<dbReference type="OrthoDB" id="2273115at2"/>
<evidence type="ECO:0000259" key="1">
    <source>
        <dbReference type="SMART" id="SM00849"/>
    </source>
</evidence>
<reference evidence="2 3" key="1">
    <citation type="submission" date="2016-10" db="EMBL/GenBank/DDBJ databases">
        <authorList>
            <person name="de Groot N.N."/>
        </authorList>
    </citation>
    <scope>NUCLEOTIDE SEQUENCE [LARGE SCALE GENOMIC DNA]</scope>
    <source>
        <strain evidence="2 3">DSM 44993</strain>
    </source>
</reference>
<dbReference type="SMART" id="SM00849">
    <property type="entry name" value="Lactamase_B"/>
    <property type="match status" value="1"/>
</dbReference>
<dbReference type="InterPro" id="IPR001279">
    <property type="entry name" value="Metallo-B-lactamas"/>
</dbReference>
<dbReference type="AlphaFoldDB" id="A0A1H8Y1X6"/>
<proteinExistence type="predicted"/>
<evidence type="ECO:0000313" key="2">
    <source>
        <dbReference type="EMBL" id="SEP46310.1"/>
    </source>
</evidence>
<sequence length="267" mass="28416">MSWTELADGVHLSRHEELDLTTGLVIGAERCLVIDTGGDVDQGAGLAAAVRELTDLPWSVVYTHAHFDHCYGTTAFLPCDVWAHPRCLRELVEHGEAAKAKWVAHYRNEEKPGIADAITRTGIMPPDRLVAAREELDLGGRTAVLVHPGPAHTDHDLVVHVPDAGIVFAGDVVEHGPQGFTAYSFSDESDLPGWPAALDAILALEPRIVVPGHGDAVGPGFVREHRGGLRRLNELKAAVEAGDTGLDEALAASPYPADVTRAALAAP</sequence>
<dbReference type="EMBL" id="FOEF01000010">
    <property type="protein sequence ID" value="SEP46310.1"/>
    <property type="molecule type" value="Genomic_DNA"/>
</dbReference>
<feature type="domain" description="Metallo-beta-lactamase" evidence="1">
    <location>
        <begin position="19"/>
        <end position="213"/>
    </location>
</feature>
<dbReference type="Pfam" id="PF00753">
    <property type="entry name" value="Lactamase_B"/>
    <property type="match status" value="1"/>
</dbReference>
<dbReference type="PANTHER" id="PTHR42951">
    <property type="entry name" value="METALLO-BETA-LACTAMASE DOMAIN-CONTAINING"/>
    <property type="match status" value="1"/>
</dbReference>